<feature type="transmembrane region" description="Helical" evidence="8">
    <location>
        <begin position="12"/>
        <end position="36"/>
    </location>
</feature>
<dbReference type="Gene3D" id="1.10.287.130">
    <property type="match status" value="1"/>
</dbReference>
<dbReference type="InterPro" id="IPR004358">
    <property type="entry name" value="Sig_transdc_His_kin-like_C"/>
</dbReference>
<evidence type="ECO:0000256" key="7">
    <source>
        <dbReference type="ARBA" id="ARBA00023012"/>
    </source>
</evidence>
<dbReference type="GO" id="GO:0000155">
    <property type="term" value="F:phosphorelay sensor kinase activity"/>
    <property type="evidence" value="ECO:0007669"/>
    <property type="project" value="InterPro"/>
</dbReference>
<evidence type="ECO:0000313" key="12">
    <source>
        <dbReference type="Proteomes" id="UP001056429"/>
    </source>
</evidence>
<dbReference type="InterPro" id="IPR050351">
    <property type="entry name" value="BphY/WalK/GraS-like"/>
</dbReference>
<evidence type="ECO:0000256" key="4">
    <source>
        <dbReference type="ARBA" id="ARBA00022553"/>
    </source>
</evidence>
<comment type="catalytic activity">
    <reaction evidence="1">
        <text>ATP + protein L-histidine = ADP + protein N-phospho-L-histidine.</text>
        <dbReference type="EC" id="2.7.13.3"/>
    </reaction>
</comment>
<dbReference type="PANTHER" id="PTHR45453:SF3">
    <property type="entry name" value="HISTIDINE KINASE"/>
    <property type="match status" value="1"/>
</dbReference>
<sequence>MGKKIRSSITIKVFLFTIIPIFLLILLLIISQYLFFNDFYINKKSKTLKSNTLGLKYTIDNYNLTVNSFKSYIYEFEEKNNAKVAILNSNGAIKFSVTPYDDNNILKEYDTINKAIAHWLNSDNYYKVLLSKETLTYQFMDPISKNYYSVIVSPLETYNPSILFVVSTLQPVDEANSILTQYYLYFIVAALIILVIVSIILSRMLTKPLIALNKTAKKMSNLEFNVKCNVTTNDELGSLGNSLNFMSKKLDTTLTDLHKANEQLIDDIEKERKLEKMRREFIGDISHELKTPISLVQGYAEALKDGIVDKDDISFYTDVIIEETNNLNCLVIDMLNLAKLENDPYSIREKKVNLSQFLRVITKKYSLMMQNHNFITNIDIDTSPYSIFDPKRIEEVLNNFLTNAKRYTKVGDKIIVSLKILNDDNFIISVENQGVQLNENDLNNIWNKFYRVDKSRNKASGGSGLGLSITKRILDLHKSIYGVVNTPNGLKFHFTLPVYSKKN</sequence>
<dbReference type="SMART" id="SM00387">
    <property type="entry name" value="HATPase_c"/>
    <property type="match status" value="1"/>
</dbReference>
<dbReference type="InterPro" id="IPR005467">
    <property type="entry name" value="His_kinase_dom"/>
</dbReference>
<keyword evidence="7" id="KW-0902">Two-component regulatory system</keyword>
<dbReference type="EMBL" id="JAGSOJ010000002">
    <property type="protein sequence ID" value="MCM1989609.1"/>
    <property type="molecule type" value="Genomic_DNA"/>
</dbReference>
<dbReference type="Pfam" id="PF02518">
    <property type="entry name" value="HATPase_c"/>
    <property type="match status" value="1"/>
</dbReference>
<dbReference type="InterPro" id="IPR003594">
    <property type="entry name" value="HATPase_dom"/>
</dbReference>
<keyword evidence="4" id="KW-0597">Phosphoprotein</keyword>
<comment type="caution">
    <text evidence="11">The sequence shown here is derived from an EMBL/GenBank/DDBJ whole genome shotgun (WGS) entry which is preliminary data.</text>
</comment>
<protein>
    <recommendedName>
        <fullName evidence="3">histidine kinase</fullName>
        <ecNumber evidence="3">2.7.13.3</ecNumber>
    </recommendedName>
</protein>
<accession>A0A9J6P0G2</accession>
<dbReference type="PRINTS" id="PR00344">
    <property type="entry name" value="BCTRLSENSOR"/>
</dbReference>
<dbReference type="PANTHER" id="PTHR45453">
    <property type="entry name" value="PHOSPHATE REGULON SENSOR PROTEIN PHOR"/>
    <property type="match status" value="1"/>
</dbReference>
<dbReference type="SMART" id="SM00304">
    <property type="entry name" value="HAMP"/>
    <property type="match status" value="1"/>
</dbReference>
<dbReference type="GO" id="GO:0005886">
    <property type="term" value="C:plasma membrane"/>
    <property type="evidence" value="ECO:0007669"/>
    <property type="project" value="TreeGrafter"/>
</dbReference>
<reference evidence="11" key="1">
    <citation type="journal article" date="2021" name="mSystems">
        <title>Bacteria and Archaea Synergistically Convert Glycine Betaine to Biogenic Methane in the Formosa Cold Seep of the South China Sea.</title>
        <authorList>
            <person name="Li L."/>
            <person name="Zhang W."/>
            <person name="Zhang S."/>
            <person name="Song L."/>
            <person name="Sun Q."/>
            <person name="Zhang H."/>
            <person name="Xiang H."/>
            <person name="Dong X."/>
        </authorList>
    </citation>
    <scope>NUCLEOTIDE SEQUENCE</scope>
    <source>
        <strain evidence="11">ZWT</strain>
    </source>
</reference>
<dbReference type="GO" id="GO:0004721">
    <property type="term" value="F:phosphoprotein phosphatase activity"/>
    <property type="evidence" value="ECO:0007669"/>
    <property type="project" value="TreeGrafter"/>
</dbReference>
<dbReference type="PROSITE" id="PS50109">
    <property type="entry name" value="HIS_KIN"/>
    <property type="match status" value="1"/>
</dbReference>
<dbReference type="Pfam" id="PF00512">
    <property type="entry name" value="HisKA"/>
    <property type="match status" value="1"/>
</dbReference>
<dbReference type="RefSeq" id="WP_250858640.1">
    <property type="nucleotide sequence ID" value="NZ_JAGSOJ010000002.1"/>
</dbReference>
<dbReference type="EC" id="2.7.13.3" evidence="3"/>
<dbReference type="CDD" id="cd00082">
    <property type="entry name" value="HisKA"/>
    <property type="match status" value="1"/>
</dbReference>
<dbReference type="SUPFAM" id="SSF158472">
    <property type="entry name" value="HAMP domain-like"/>
    <property type="match status" value="1"/>
</dbReference>
<comment type="subcellular location">
    <subcellularLocation>
        <location evidence="2">Membrane</location>
    </subcellularLocation>
</comment>
<dbReference type="Proteomes" id="UP001056429">
    <property type="component" value="Unassembled WGS sequence"/>
</dbReference>
<dbReference type="Gene3D" id="3.30.565.10">
    <property type="entry name" value="Histidine kinase-like ATPase, C-terminal domain"/>
    <property type="match status" value="1"/>
</dbReference>
<keyword evidence="5" id="KW-0808">Transferase</keyword>
<dbReference type="PROSITE" id="PS50885">
    <property type="entry name" value="HAMP"/>
    <property type="match status" value="1"/>
</dbReference>
<dbReference type="Pfam" id="PF00672">
    <property type="entry name" value="HAMP"/>
    <property type="match status" value="1"/>
</dbReference>
<feature type="transmembrane region" description="Helical" evidence="8">
    <location>
        <begin position="182"/>
        <end position="201"/>
    </location>
</feature>
<feature type="domain" description="Histidine kinase" evidence="9">
    <location>
        <begin position="284"/>
        <end position="500"/>
    </location>
</feature>
<dbReference type="SMART" id="SM00388">
    <property type="entry name" value="HisKA"/>
    <property type="match status" value="1"/>
</dbReference>
<dbReference type="InterPro" id="IPR003661">
    <property type="entry name" value="HisK_dim/P_dom"/>
</dbReference>
<keyword evidence="8" id="KW-1133">Transmembrane helix</keyword>
<evidence type="ECO:0000256" key="1">
    <source>
        <dbReference type="ARBA" id="ARBA00000085"/>
    </source>
</evidence>
<evidence type="ECO:0000313" key="11">
    <source>
        <dbReference type="EMBL" id="MCM1989609.1"/>
    </source>
</evidence>
<proteinExistence type="predicted"/>
<dbReference type="InterPro" id="IPR036890">
    <property type="entry name" value="HATPase_C_sf"/>
</dbReference>
<dbReference type="AlphaFoldDB" id="A0A9J6P0G2"/>
<evidence type="ECO:0000256" key="8">
    <source>
        <dbReference type="SAM" id="Phobius"/>
    </source>
</evidence>
<dbReference type="FunFam" id="1.10.287.130:FF:000001">
    <property type="entry name" value="Two-component sensor histidine kinase"/>
    <property type="match status" value="1"/>
</dbReference>
<name>A0A9J6P0G2_9CLOT</name>
<evidence type="ECO:0000256" key="3">
    <source>
        <dbReference type="ARBA" id="ARBA00012438"/>
    </source>
</evidence>
<evidence type="ECO:0000259" key="10">
    <source>
        <dbReference type="PROSITE" id="PS50885"/>
    </source>
</evidence>
<evidence type="ECO:0000259" key="9">
    <source>
        <dbReference type="PROSITE" id="PS50109"/>
    </source>
</evidence>
<keyword evidence="12" id="KW-1185">Reference proteome</keyword>
<dbReference type="SUPFAM" id="SSF55874">
    <property type="entry name" value="ATPase domain of HSP90 chaperone/DNA topoisomerase II/histidine kinase"/>
    <property type="match status" value="1"/>
</dbReference>
<keyword evidence="8" id="KW-0472">Membrane</keyword>
<gene>
    <name evidence="11" type="ORF">KDK92_07650</name>
</gene>
<dbReference type="Gene3D" id="6.10.340.10">
    <property type="match status" value="1"/>
</dbReference>
<keyword evidence="6 11" id="KW-0418">Kinase</keyword>
<keyword evidence="8" id="KW-0812">Transmembrane</keyword>
<evidence type="ECO:0000256" key="2">
    <source>
        <dbReference type="ARBA" id="ARBA00004370"/>
    </source>
</evidence>
<dbReference type="CDD" id="cd06225">
    <property type="entry name" value="HAMP"/>
    <property type="match status" value="1"/>
</dbReference>
<dbReference type="GO" id="GO:0016036">
    <property type="term" value="P:cellular response to phosphate starvation"/>
    <property type="evidence" value="ECO:0007669"/>
    <property type="project" value="TreeGrafter"/>
</dbReference>
<evidence type="ECO:0000256" key="6">
    <source>
        <dbReference type="ARBA" id="ARBA00022777"/>
    </source>
</evidence>
<dbReference type="SUPFAM" id="SSF47384">
    <property type="entry name" value="Homodimeric domain of signal transducing histidine kinase"/>
    <property type="match status" value="1"/>
</dbReference>
<dbReference type="InterPro" id="IPR036097">
    <property type="entry name" value="HisK_dim/P_sf"/>
</dbReference>
<reference evidence="11" key="2">
    <citation type="submission" date="2021-04" db="EMBL/GenBank/DDBJ databases">
        <authorList>
            <person name="Dong X."/>
        </authorList>
    </citation>
    <scope>NUCLEOTIDE SEQUENCE</scope>
    <source>
        <strain evidence="11">ZWT</strain>
    </source>
</reference>
<evidence type="ECO:0000256" key="5">
    <source>
        <dbReference type="ARBA" id="ARBA00022679"/>
    </source>
</evidence>
<organism evidence="11 12">
    <name type="scientific">Oceanirhabdus seepicola</name>
    <dbReference type="NCBI Taxonomy" id="2828781"/>
    <lineage>
        <taxon>Bacteria</taxon>
        <taxon>Bacillati</taxon>
        <taxon>Bacillota</taxon>
        <taxon>Clostridia</taxon>
        <taxon>Eubacteriales</taxon>
        <taxon>Clostridiaceae</taxon>
        <taxon>Oceanirhabdus</taxon>
    </lineage>
</organism>
<dbReference type="InterPro" id="IPR003660">
    <property type="entry name" value="HAMP_dom"/>
</dbReference>
<feature type="domain" description="HAMP" evidence="10">
    <location>
        <begin position="203"/>
        <end position="255"/>
    </location>
</feature>